<dbReference type="EMBL" id="CAKMRJ010005634">
    <property type="protein sequence ID" value="CAH1448093.1"/>
    <property type="molecule type" value="Genomic_DNA"/>
</dbReference>
<dbReference type="SUPFAM" id="SSF53067">
    <property type="entry name" value="Actin-like ATPase domain"/>
    <property type="match status" value="1"/>
</dbReference>
<protein>
    <submittedName>
        <fullName evidence="1">Uncharacterized protein</fullName>
    </submittedName>
</protein>
<dbReference type="InterPro" id="IPR004000">
    <property type="entry name" value="Actin"/>
</dbReference>
<accession>A0AAU9PDT2</accession>
<evidence type="ECO:0000313" key="1">
    <source>
        <dbReference type="EMBL" id="CAH1448093.1"/>
    </source>
</evidence>
<dbReference type="InterPro" id="IPR043129">
    <property type="entry name" value="ATPase_NBD"/>
</dbReference>
<evidence type="ECO:0000313" key="2">
    <source>
        <dbReference type="Proteomes" id="UP001157418"/>
    </source>
</evidence>
<dbReference type="Gene3D" id="3.90.640.10">
    <property type="entry name" value="Actin, Chain A, domain 4"/>
    <property type="match status" value="1"/>
</dbReference>
<dbReference type="PANTHER" id="PTHR11937">
    <property type="entry name" value="ACTIN"/>
    <property type="match status" value="1"/>
</dbReference>
<comment type="caution">
    <text evidence="1">The sequence shown here is derived from an EMBL/GenBank/DDBJ whole genome shotgun (WGS) entry which is preliminary data.</text>
</comment>
<reference evidence="1 2" key="1">
    <citation type="submission" date="2022-01" db="EMBL/GenBank/DDBJ databases">
        <authorList>
            <person name="Xiong W."/>
            <person name="Schranz E."/>
        </authorList>
    </citation>
    <scope>NUCLEOTIDE SEQUENCE [LARGE SCALE GENOMIC DNA]</scope>
</reference>
<name>A0AAU9PDT2_9ASTR</name>
<keyword evidence="2" id="KW-1185">Reference proteome</keyword>
<gene>
    <name evidence="1" type="ORF">LVIROSA_LOCUS33657</name>
</gene>
<dbReference type="AlphaFoldDB" id="A0AAU9PDT2"/>
<proteinExistence type="predicted"/>
<organism evidence="1 2">
    <name type="scientific">Lactuca virosa</name>
    <dbReference type="NCBI Taxonomy" id="75947"/>
    <lineage>
        <taxon>Eukaryota</taxon>
        <taxon>Viridiplantae</taxon>
        <taxon>Streptophyta</taxon>
        <taxon>Embryophyta</taxon>
        <taxon>Tracheophyta</taxon>
        <taxon>Spermatophyta</taxon>
        <taxon>Magnoliopsida</taxon>
        <taxon>eudicotyledons</taxon>
        <taxon>Gunneridae</taxon>
        <taxon>Pentapetalae</taxon>
        <taxon>asterids</taxon>
        <taxon>campanulids</taxon>
        <taxon>Asterales</taxon>
        <taxon>Asteraceae</taxon>
        <taxon>Cichorioideae</taxon>
        <taxon>Cichorieae</taxon>
        <taxon>Lactucinae</taxon>
        <taxon>Lactuca</taxon>
    </lineage>
</organism>
<sequence length="103" mass="11803">MELLIPFVSFPVLHGKVMHKVGVVSMGVGGLKLTEYLKEQLRLRNLHVSSLYTVHSLKENLCYVAFDYESELKKDNTKASYKVASEGFFTLEKERFQTGEILF</sequence>
<dbReference type="Proteomes" id="UP001157418">
    <property type="component" value="Unassembled WGS sequence"/>
</dbReference>